<dbReference type="EMBL" id="FRAP01000011">
    <property type="protein sequence ID" value="SHK75185.1"/>
    <property type="molecule type" value="Genomic_DNA"/>
</dbReference>
<dbReference type="RefSeq" id="WP_084755124.1">
    <property type="nucleotide sequence ID" value="NZ_CALGVN010000059.1"/>
</dbReference>
<accession>A0A1M6V1E2</accession>
<keyword evidence="4" id="KW-1185">Reference proteome</keyword>
<dbReference type="STRING" id="1848.SAMN05443637_111134"/>
<dbReference type="OrthoDB" id="3572077at2"/>
<dbReference type="InterPro" id="IPR014729">
    <property type="entry name" value="Rossmann-like_a/b/a_fold"/>
</dbReference>
<feature type="domain" description="UspA" evidence="2">
    <location>
        <begin position="191"/>
        <end position="263"/>
    </location>
</feature>
<dbReference type="Proteomes" id="UP000184363">
    <property type="component" value="Unassembled WGS sequence"/>
</dbReference>
<comment type="similarity">
    <text evidence="1">Belongs to the universal stress protein A family.</text>
</comment>
<protein>
    <submittedName>
        <fullName evidence="3">Nucleotide-binding universal stress protein, UspA family</fullName>
    </submittedName>
</protein>
<proteinExistence type="inferred from homology"/>
<organism evidence="3 4">
    <name type="scientific">Pseudonocardia thermophila</name>
    <dbReference type="NCBI Taxonomy" id="1848"/>
    <lineage>
        <taxon>Bacteria</taxon>
        <taxon>Bacillati</taxon>
        <taxon>Actinomycetota</taxon>
        <taxon>Actinomycetes</taxon>
        <taxon>Pseudonocardiales</taxon>
        <taxon>Pseudonocardiaceae</taxon>
        <taxon>Pseudonocardia</taxon>
    </lineage>
</organism>
<dbReference type="AlphaFoldDB" id="A0A1M6V1E2"/>
<evidence type="ECO:0000256" key="1">
    <source>
        <dbReference type="ARBA" id="ARBA00008791"/>
    </source>
</evidence>
<evidence type="ECO:0000313" key="3">
    <source>
        <dbReference type="EMBL" id="SHK75185.1"/>
    </source>
</evidence>
<dbReference type="Pfam" id="PF00582">
    <property type="entry name" value="Usp"/>
    <property type="match status" value="2"/>
</dbReference>
<feature type="domain" description="UspA" evidence="2">
    <location>
        <begin position="14"/>
        <end position="135"/>
    </location>
</feature>
<reference evidence="3 4" key="1">
    <citation type="submission" date="2016-11" db="EMBL/GenBank/DDBJ databases">
        <authorList>
            <person name="Jaros S."/>
            <person name="Januszkiewicz K."/>
            <person name="Wedrychowicz H."/>
        </authorList>
    </citation>
    <scope>NUCLEOTIDE SEQUENCE [LARGE SCALE GENOMIC DNA]</scope>
    <source>
        <strain evidence="3 4">DSM 43832</strain>
    </source>
</reference>
<dbReference type="PANTHER" id="PTHR46268:SF6">
    <property type="entry name" value="UNIVERSAL STRESS PROTEIN UP12"/>
    <property type="match status" value="1"/>
</dbReference>
<gene>
    <name evidence="3" type="ORF">SAMN05443637_111134</name>
</gene>
<sequence>MDHQHVPPSARPGVIVGTDGSTTALRAVAWAAAEAKLRGAGLLIVHAAPYADTESGRRHANAILTRARTVARHERGLPITTRVLLPEPRTALREVAQDADLLVVGMIAETAADALIGSVATAITAHAPCPVAVVRGHHQGHDGSRPVLLALGDAAEDRPVIDAAFADAELHGSSLVVVHASGDPTAAERLEANLQPWRARYPGVAVDVQVARGGTLKVLLTAAHTARLVVAGSPSRGAVARTILGSTAHDLVRCAPCPVLVVPRPPAASAATAPAAETGGEALL</sequence>
<name>A0A1M6V1E2_PSETH</name>
<evidence type="ECO:0000313" key="4">
    <source>
        <dbReference type="Proteomes" id="UP000184363"/>
    </source>
</evidence>
<dbReference type="InterPro" id="IPR006016">
    <property type="entry name" value="UspA"/>
</dbReference>
<dbReference type="SUPFAM" id="SSF52402">
    <property type="entry name" value="Adenine nucleotide alpha hydrolases-like"/>
    <property type="match status" value="2"/>
</dbReference>
<dbReference type="InterPro" id="IPR006015">
    <property type="entry name" value="Universal_stress_UspA"/>
</dbReference>
<dbReference type="PANTHER" id="PTHR46268">
    <property type="entry name" value="STRESS RESPONSE PROTEIN NHAX"/>
    <property type="match status" value="1"/>
</dbReference>
<evidence type="ECO:0000259" key="2">
    <source>
        <dbReference type="Pfam" id="PF00582"/>
    </source>
</evidence>
<dbReference type="PRINTS" id="PR01438">
    <property type="entry name" value="UNVRSLSTRESS"/>
</dbReference>
<dbReference type="Gene3D" id="3.40.50.620">
    <property type="entry name" value="HUPs"/>
    <property type="match status" value="2"/>
</dbReference>